<reference evidence="5 6" key="1">
    <citation type="submission" date="2020-12" db="EMBL/GenBank/DDBJ databases">
        <title>Vagococcus allomyrinae sp. nov. and Enterococcus lavae sp. nov., isolated from the larvae of Allomyrina dichotoma.</title>
        <authorList>
            <person name="Lee S.D."/>
        </authorList>
    </citation>
    <scope>NUCLEOTIDE SEQUENCE [LARGE SCALE GENOMIC DNA]</scope>
    <source>
        <strain evidence="5 6">BWM-S5</strain>
    </source>
</reference>
<keyword evidence="3" id="KW-0804">Transcription</keyword>
<dbReference type="Pfam" id="PF00392">
    <property type="entry name" value="GntR"/>
    <property type="match status" value="1"/>
</dbReference>
<dbReference type="InterPro" id="IPR025997">
    <property type="entry name" value="SBP_2_dom"/>
</dbReference>
<evidence type="ECO:0000259" key="4">
    <source>
        <dbReference type="PROSITE" id="PS50949"/>
    </source>
</evidence>
<dbReference type="RefSeq" id="WP_209556947.1">
    <property type="nucleotide sequence ID" value="NZ_JAEDXU010000003.1"/>
</dbReference>
<dbReference type="InterPro" id="IPR028082">
    <property type="entry name" value="Peripla_BP_I"/>
</dbReference>
<name>A0ABS4CHM3_9ENTE</name>
<evidence type="ECO:0000256" key="2">
    <source>
        <dbReference type="ARBA" id="ARBA00023125"/>
    </source>
</evidence>
<dbReference type="Proteomes" id="UP000673375">
    <property type="component" value="Unassembled WGS sequence"/>
</dbReference>
<dbReference type="PRINTS" id="PR00035">
    <property type="entry name" value="HTHGNTR"/>
</dbReference>
<dbReference type="PROSITE" id="PS50949">
    <property type="entry name" value="HTH_GNTR"/>
    <property type="match status" value="1"/>
</dbReference>
<dbReference type="InterPro" id="IPR033532">
    <property type="entry name" value="AraR_ligand_bind_dom"/>
</dbReference>
<dbReference type="Pfam" id="PF13407">
    <property type="entry name" value="Peripla_BP_4"/>
    <property type="match status" value="1"/>
</dbReference>
<evidence type="ECO:0000256" key="3">
    <source>
        <dbReference type="ARBA" id="ARBA00023163"/>
    </source>
</evidence>
<dbReference type="SUPFAM" id="SSF46785">
    <property type="entry name" value="Winged helix' DNA-binding domain"/>
    <property type="match status" value="1"/>
</dbReference>
<gene>
    <name evidence="5" type="ORF">I6N96_07510</name>
</gene>
<dbReference type="InterPro" id="IPR036388">
    <property type="entry name" value="WH-like_DNA-bd_sf"/>
</dbReference>
<dbReference type="CDD" id="cd07377">
    <property type="entry name" value="WHTH_GntR"/>
    <property type="match status" value="1"/>
</dbReference>
<comment type="caution">
    <text evidence="5">The sequence shown here is derived from an EMBL/GenBank/DDBJ whole genome shotgun (WGS) entry which is preliminary data.</text>
</comment>
<dbReference type="CDD" id="cd01541">
    <property type="entry name" value="PBP1_AraR"/>
    <property type="match status" value="1"/>
</dbReference>
<sequence length="360" mass="40570">MAAKYQQIANEIRTKILNEEYPVGSVIPPELKLQESYQVSRHTIRQAIALLANEGFLRKEKGSGTYVDDRFKTKDASEKRTKTIGVITTYLSDYIFPSIIRGIEETLRENGYSLLLASTGNDLQQERKCLESMISQQVDGLIVEPTRSNQYNPNLSYYLSLKESGIPVVMINSHYEELDLPYISLDDVKAGFAATSFMLDQGIDQLALIVKIDDLQGKLRMKGFIEAFEKAKLMFDSANIFTYTTEEKQEVVARVVQRLLDETNTIKGIVCYNDEIANSLAQSLTASGKQIPEDFAIIGQDDSYLSTAGEIPLTTISHPKEQLGRDAAQWMIRAIDKKIISDNILYDPQVIERQSTKKNN</sequence>
<evidence type="ECO:0000256" key="1">
    <source>
        <dbReference type="ARBA" id="ARBA00023015"/>
    </source>
</evidence>
<dbReference type="SMART" id="SM00345">
    <property type="entry name" value="HTH_GNTR"/>
    <property type="match status" value="1"/>
</dbReference>
<dbReference type="InterPro" id="IPR000524">
    <property type="entry name" value="Tscrpt_reg_HTH_GntR"/>
</dbReference>
<dbReference type="PANTHER" id="PTHR30146">
    <property type="entry name" value="LACI-RELATED TRANSCRIPTIONAL REPRESSOR"/>
    <property type="match status" value="1"/>
</dbReference>
<proteinExistence type="predicted"/>
<dbReference type="InterPro" id="IPR036390">
    <property type="entry name" value="WH_DNA-bd_sf"/>
</dbReference>
<protein>
    <submittedName>
        <fullName evidence="5">GntR family transcriptional regulator</fullName>
    </submittedName>
</protein>
<dbReference type="Gene3D" id="3.40.50.2300">
    <property type="match status" value="2"/>
</dbReference>
<organism evidence="5 6">
    <name type="scientific">Enterococcus larvae</name>
    <dbReference type="NCBI Taxonomy" id="2794352"/>
    <lineage>
        <taxon>Bacteria</taxon>
        <taxon>Bacillati</taxon>
        <taxon>Bacillota</taxon>
        <taxon>Bacilli</taxon>
        <taxon>Lactobacillales</taxon>
        <taxon>Enterococcaceae</taxon>
        <taxon>Enterococcus</taxon>
    </lineage>
</organism>
<dbReference type="PANTHER" id="PTHR30146:SF150">
    <property type="entry name" value="ARABINOSE METABOLISM TRANSCRIPTIONAL REPRESSOR"/>
    <property type="match status" value="1"/>
</dbReference>
<dbReference type="SUPFAM" id="SSF53822">
    <property type="entry name" value="Periplasmic binding protein-like I"/>
    <property type="match status" value="1"/>
</dbReference>
<feature type="domain" description="HTH gntR-type" evidence="4">
    <location>
        <begin position="2"/>
        <end position="70"/>
    </location>
</feature>
<dbReference type="EMBL" id="JAEDXU010000003">
    <property type="protein sequence ID" value="MBP1046126.1"/>
    <property type="molecule type" value="Genomic_DNA"/>
</dbReference>
<keyword evidence="2" id="KW-0238">DNA-binding</keyword>
<evidence type="ECO:0000313" key="6">
    <source>
        <dbReference type="Proteomes" id="UP000673375"/>
    </source>
</evidence>
<keyword evidence="6" id="KW-1185">Reference proteome</keyword>
<evidence type="ECO:0000313" key="5">
    <source>
        <dbReference type="EMBL" id="MBP1046126.1"/>
    </source>
</evidence>
<keyword evidence="1" id="KW-0805">Transcription regulation</keyword>
<dbReference type="Gene3D" id="1.10.10.10">
    <property type="entry name" value="Winged helix-like DNA-binding domain superfamily/Winged helix DNA-binding domain"/>
    <property type="match status" value="1"/>
</dbReference>
<accession>A0ABS4CHM3</accession>